<dbReference type="FunCoup" id="G3WI06">
    <property type="interactions" value="41"/>
</dbReference>
<evidence type="ECO:0000313" key="3">
    <source>
        <dbReference type="Proteomes" id="UP000007648"/>
    </source>
</evidence>
<feature type="region of interest" description="Disordered" evidence="1">
    <location>
        <begin position="363"/>
        <end position="395"/>
    </location>
</feature>
<feature type="region of interest" description="Disordered" evidence="1">
    <location>
        <begin position="284"/>
        <end position="311"/>
    </location>
</feature>
<dbReference type="GeneTree" id="ENSGT00390000017672"/>
<feature type="region of interest" description="Disordered" evidence="1">
    <location>
        <begin position="529"/>
        <end position="549"/>
    </location>
</feature>
<dbReference type="Proteomes" id="UP000007648">
    <property type="component" value="Unassembled WGS sequence"/>
</dbReference>
<reference evidence="2 3" key="1">
    <citation type="journal article" date="2011" name="Proc. Natl. Acad. Sci. U.S.A.">
        <title>Genetic diversity and population structure of the endangered marsupial Sarcophilus harrisii (Tasmanian devil).</title>
        <authorList>
            <person name="Miller W."/>
            <person name="Hayes V.M."/>
            <person name="Ratan A."/>
            <person name="Petersen D.C."/>
            <person name="Wittekindt N.E."/>
            <person name="Miller J."/>
            <person name="Walenz B."/>
            <person name="Knight J."/>
            <person name="Qi J."/>
            <person name="Zhao F."/>
            <person name="Wang Q."/>
            <person name="Bedoya-Reina O.C."/>
            <person name="Katiyar N."/>
            <person name="Tomsho L.P."/>
            <person name="Kasson L.M."/>
            <person name="Hardie R.A."/>
            <person name="Woodbridge P."/>
            <person name="Tindall E.A."/>
            <person name="Bertelsen M.F."/>
            <person name="Dixon D."/>
            <person name="Pyecroft S."/>
            <person name="Helgen K.M."/>
            <person name="Lesk A.M."/>
            <person name="Pringle T.H."/>
            <person name="Patterson N."/>
            <person name="Zhang Y."/>
            <person name="Kreiss A."/>
            <person name="Woods G.M."/>
            <person name="Jones M.E."/>
            <person name="Schuster S.C."/>
        </authorList>
    </citation>
    <scope>NUCLEOTIDE SEQUENCE [LARGE SCALE GENOMIC DNA]</scope>
</reference>
<gene>
    <name evidence="2" type="primary">C1orf94</name>
</gene>
<reference evidence="2" key="3">
    <citation type="submission" date="2025-09" db="UniProtKB">
        <authorList>
            <consortium name="Ensembl"/>
        </authorList>
    </citation>
    <scope>IDENTIFICATION</scope>
</reference>
<dbReference type="HOGENOM" id="CLU_032132_0_0_1"/>
<dbReference type="Pfam" id="PF15752">
    <property type="entry name" value="DUF4688"/>
    <property type="match status" value="1"/>
</dbReference>
<dbReference type="InterPro" id="IPR031496">
    <property type="entry name" value="DUF4688"/>
</dbReference>
<dbReference type="PANTHER" id="PTHR35674:SF1">
    <property type="entry name" value="CDNA SEQUENCE CK137956"/>
    <property type="match status" value="1"/>
</dbReference>
<protein>
    <submittedName>
        <fullName evidence="2">Chromosome 1 open reading frame 94</fullName>
    </submittedName>
</protein>
<dbReference type="InParanoid" id="G3WI06"/>
<reference evidence="2" key="2">
    <citation type="submission" date="2025-08" db="UniProtKB">
        <authorList>
            <consortium name="Ensembl"/>
        </authorList>
    </citation>
    <scope>IDENTIFICATION</scope>
</reference>
<name>G3WI06_SARHA</name>
<keyword evidence="3" id="KW-1185">Reference proteome</keyword>
<sequence>MVCLRALGRQGPFCKERRMMASGNGLPSPTVATKRPSPLGPFPRHIWIHQDTPQDSLDKTCHEIWKRAQGLPEAFQPRTGAMIPTQPTSAPPGALRDQDSTFQDEALEQSCSKDEISLLVEQEYLNLTKENLSLARDSPGELDTAGDTPELSRPATPPFPPHALAQAGSLPSALAFGGDQLLGQKKAVGQAIQPMLSGPGDKELPGRSDCDSVKSTVTGILRSAKGKGTKGGEEGIASLAASNSEISKLLAQFPLKHIESSKAPDNKMVLEETRVIKDFLQNSMFSGPGPKEPSGPAPLLPLPPPPLPALPEKASELPGQKRQLPVFAKICSKPEADPSVEGLLAMERTPSSKELVKAPRDALVPSQWPQSRKDMCSEEGPGSGKGSSMFVSLPSKKPSWPTEKNLLYEFLGAAKNPDGQLRLRSKTEVDGLELKFNAPMTIADKNNLKYTGNVFTPRFATALTSTALNQPLWLNLNYPPPPVFTNHSTFPQYQVTPYNPQQMGQQIFRSSYTPLLSYIPFVQPGYSYPQRTPPKLSTSPRDPSPMAGDGPQYLFPQAYGFGSTSSGPLVNSPYFSSSGNGINF</sequence>
<evidence type="ECO:0000313" key="2">
    <source>
        <dbReference type="Ensembl" id="ENSSHAP00000015061.2"/>
    </source>
</evidence>
<proteinExistence type="predicted"/>
<dbReference type="PANTHER" id="PTHR35674">
    <property type="entry name" value="CDNA SEQUENCE CK137956"/>
    <property type="match status" value="1"/>
</dbReference>
<dbReference type="Ensembl" id="ENSSHAT00000015186.2">
    <property type="protein sequence ID" value="ENSSHAP00000015061.2"/>
    <property type="gene ID" value="ENSSHAG00000012853.2"/>
</dbReference>
<organism evidence="2 3">
    <name type="scientific">Sarcophilus harrisii</name>
    <name type="common">Tasmanian devil</name>
    <name type="synonym">Sarcophilus laniarius</name>
    <dbReference type="NCBI Taxonomy" id="9305"/>
    <lineage>
        <taxon>Eukaryota</taxon>
        <taxon>Metazoa</taxon>
        <taxon>Chordata</taxon>
        <taxon>Craniata</taxon>
        <taxon>Vertebrata</taxon>
        <taxon>Euteleostomi</taxon>
        <taxon>Mammalia</taxon>
        <taxon>Metatheria</taxon>
        <taxon>Dasyuromorphia</taxon>
        <taxon>Dasyuridae</taxon>
        <taxon>Sarcophilus</taxon>
    </lineage>
</organism>
<feature type="region of interest" description="Disordered" evidence="1">
    <location>
        <begin position="135"/>
        <end position="155"/>
    </location>
</feature>
<accession>G3WI06</accession>
<feature type="compositionally biased region" description="Pro residues" evidence="1">
    <location>
        <begin position="290"/>
        <end position="309"/>
    </location>
</feature>
<evidence type="ECO:0000256" key="1">
    <source>
        <dbReference type="SAM" id="MobiDB-lite"/>
    </source>
</evidence>
<dbReference type="AlphaFoldDB" id="G3WI06"/>